<name>A0AC60QDS1_IXOPE</name>
<gene>
    <name evidence="1" type="ORF">HPB47_021040</name>
</gene>
<protein>
    <submittedName>
        <fullName evidence="1">Uncharacterized protein</fullName>
    </submittedName>
</protein>
<reference evidence="1 2" key="1">
    <citation type="journal article" date="2020" name="Cell">
        <title>Large-Scale Comparative Analyses of Tick Genomes Elucidate Their Genetic Diversity and Vector Capacities.</title>
        <authorList>
            <consortium name="Tick Genome and Microbiome Consortium (TIGMIC)"/>
            <person name="Jia N."/>
            <person name="Wang J."/>
            <person name="Shi W."/>
            <person name="Du L."/>
            <person name="Sun Y."/>
            <person name="Zhan W."/>
            <person name="Jiang J.F."/>
            <person name="Wang Q."/>
            <person name="Zhang B."/>
            <person name="Ji P."/>
            <person name="Bell-Sakyi L."/>
            <person name="Cui X.M."/>
            <person name="Yuan T.T."/>
            <person name="Jiang B.G."/>
            <person name="Yang W.F."/>
            <person name="Lam T.T."/>
            <person name="Chang Q.C."/>
            <person name="Ding S.J."/>
            <person name="Wang X.J."/>
            <person name="Zhu J.G."/>
            <person name="Ruan X.D."/>
            <person name="Zhao L."/>
            <person name="Wei J.T."/>
            <person name="Ye R.Z."/>
            <person name="Que T.C."/>
            <person name="Du C.H."/>
            <person name="Zhou Y.H."/>
            <person name="Cheng J.X."/>
            <person name="Dai P.F."/>
            <person name="Guo W.B."/>
            <person name="Han X.H."/>
            <person name="Huang E.J."/>
            <person name="Li L.F."/>
            <person name="Wei W."/>
            <person name="Gao Y.C."/>
            <person name="Liu J.Z."/>
            <person name="Shao H.Z."/>
            <person name="Wang X."/>
            <person name="Wang C.C."/>
            <person name="Yang T.C."/>
            <person name="Huo Q.B."/>
            <person name="Li W."/>
            <person name="Chen H.Y."/>
            <person name="Chen S.E."/>
            <person name="Zhou L.G."/>
            <person name="Ni X.B."/>
            <person name="Tian J.H."/>
            <person name="Sheng Y."/>
            <person name="Liu T."/>
            <person name="Pan Y.S."/>
            <person name="Xia L.Y."/>
            <person name="Li J."/>
            <person name="Zhao F."/>
            <person name="Cao W.C."/>
        </authorList>
    </citation>
    <scope>NUCLEOTIDE SEQUENCE [LARGE SCALE GENOMIC DNA]</scope>
    <source>
        <strain evidence="1">Iper-2018</strain>
    </source>
</reference>
<accession>A0AC60QDS1</accession>
<evidence type="ECO:0000313" key="2">
    <source>
        <dbReference type="Proteomes" id="UP000805193"/>
    </source>
</evidence>
<organism evidence="1 2">
    <name type="scientific">Ixodes persulcatus</name>
    <name type="common">Taiga tick</name>
    <dbReference type="NCBI Taxonomy" id="34615"/>
    <lineage>
        <taxon>Eukaryota</taxon>
        <taxon>Metazoa</taxon>
        <taxon>Ecdysozoa</taxon>
        <taxon>Arthropoda</taxon>
        <taxon>Chelicerata</taxon>
        <taxon>Arachnida</taxon>
        <taxon>Acari</taxon>
        <taxon>Parasitiformes</taxon>
        <taxon>Ixodida</taxon>
        <taxon>Ixodoidea</taxon>
        <taxon>Ixodidae</taxon>
        <taxon>Ixodinae</taxon>
        <taxon>Ixodes</taxon>
    </lineage>
</organism>
<evidence type="ECO:0000313" key="1">
    <source>
        <dbReference type="EMBL" id="KAG0432241.1"/>
    </source>
</evidence>
<sequence>MFLNTLFVVLHITVVTKTLLSVVSLALSASKFKKLVNKARHFEVSRNFKPLPQHKKRITKAHLRIWGQAILIVVFVVVRNTDMMLMVEISNIFLAIVLNVVMGAASVLLVIYDGMYSTVLKGLVEIYVAYLKKEVDILKKARTATGPQASCILEDCRLDVNSVQTLIRYTNRIMKYAIVIAYGGNLIMLCGIAYCLVDPTSKWSLRIFCFCYGVLISLDMVDIGFLVESLKMQASKMKWVLQSMNFLGLPDSFSKQASAKTEESTLASSTTTDDPRRADTRYIVNTKQCQIPNVDPYDASVSAMIEKLPPIDCSTEFPKFTYSKERRIFIDHQLLPKVLRGAPAIRFFCCYRPFFRNQHPQSDTDNVFQVECIPLENGSGVHFEFIKVECYNKDILVYTNYHAFVHGKRLYERRFQEAFDPKQPHFQYSVLIVGVDGMSRLNAHRQFPKTIQYLKEEMSAIEMYGYTKVGDNTFPNLVPLLTGLRQEELSNGIWNEGEFLDKLPFVWKPLAKSGFCTLYAEDAPVISTFNYLKPGFLVQPTDYYFHPFIAEYEKALGRVRPLNCYECVGPESETGVVLDWLQSFVEHSLQRPSFAFSWINSLTHDDVNGGSRVDHLYKSFFQSLVRGIYIDNTIVVFMSDHGQRWGRIRNTYVGMLEDRLPMLFIRFPPTFRRHHPNIMRNIHINSRRLITPFDLHATLRNLVKFEGTSRQLDVDDLPDNLQDVARERAVSLFGEVSVNRTCRDAGIDEQWCVCRPSIAEQPENRSVKIAALSLLKHINGFSVSHRNICAEQSIRSIRSARVYTADPQNLGALDYSVTLETNPGNSVFEATVRVYDDERAPMVLGDVSRLNIYKGKADCVGSASLKKFCFCVSNISTTF</sequence>
<keyword evidence="2" id="KW-1185">Reference proteome</keyword>
<proteinExistence type="predicted"/>
<comment type="caution">
    <text evidence="1">The sequence shown here is derived from an EMBL/GenBank/DDBJ whole genome shotgun (WGS) entry which is preliminary data.</text>
</comment>
<dbReference type="EMBL" id="JABSTQ010009167">
    <property type="protein sequence ID" value="KAG0432241.1"/>
    <property type="molecule type" value="Genomic_DNA"/>
</dbReference>
<dbReference type="Proteomes" id="UP000805193">
    <property type="component" value="Unassembled WGS sequence"/>
</dbReference>